<gene>
    <name evidence="2" type="ORF">POM88_022278</name>
</gene>
<accession>A0AAD8MUQ2</accession>
<dbReference type="InterPro" id="IPR040412">
    <property type="entry name" value="At1g65710-like"/>
</dbReference>
<feature type="compositionally biased region" description="Low complexity" evidence="1">
    <location>
        <begin position="331"/>
        <end position="340"/>
    </location>
</feature>
<feature type="compositionally biased region" description="Polar residues" evidence="1">
    <location>
        <begin position="87"/>
        <end position="105"/>
    </location>
</feature>
<feature type="compositionally biased region" description="Polar residues" evidence="1">
    <location>
        <begin position="258"/>
        <end position="283"/>
    </location>
</feature>
<feature type="compositionally biased region" description="Low complexity" evidence="1">
    <location>
        <begin position="463"/>
        <end position="481"/>
    </location>
</feature>
<feature type="compositionally biased region" description="Polar residues" evidence="1">
    <location>
        <begin position="240"/>
        <end position="250"/>
    </location>
</feature>
<dbReference type="AlphaFoldDB" id="A0AAD8MUQ2"/>
<proteinExistence type="predicted"/>
<feature type="region of interest" description="Disordered" evidence="1">
    <location>
        <begin position="432"/>
        <end position="481"/>
    </location>
</feature>
<dbReference type="EMBL" id="JAUIZM010000005">
    <property type="protein sequence ID" value="KAK1384543.1"/>
    <property type="molecule type" value="Genomic_DNA"/>
</dbReference>
<evidence type="ECO:0000313" key="3">
    <source>
        <dbReference type="Proteomes" id="UP001237642"/>
    </source>
</evidence>
<feature type="compositionally biased region" description="Basic and acidic residues" evidence="1">
    <location>
        <begin position="155"/>
        <end position="170"/>
    </location>
</feature>
<feature type="compositionally biased region" description="Polar residues" evidence="1">
    <location>
        <begin position="320"/>
        <end position="330"/>
    </location>
</feature>
<dbReference type="PANTHER" id="PTHR34367">
    <property type="entry name" value="OS02G0734667 PROTEIN"/>
    <property type="match status" value="1"/>
</dbReference>
<reference evidence="2" key="2">
    <citation type="submission" date="2023-05" db="EMBL/GenBank/DDBJ databases">
        <authorList>
            <person name="Schelkunov M.I."/>
        </authorList>
    </citation>
    <scope>NUCLEOTIDE SEQUENCE</scope>
    <source>
        <strain evidence="2">Hsosn_3</strain>
        <tissue evidence="2">Leaf</tissue>
    </source>
</reference>
<evidence type="ECO:0000313" key="2">
    <source>
        <dbReference type="EMBL" id="KAK1384543.1"/>
    </source>
</evidence>
<organism evidence="2 3">
    <name type="scientific">Heracleum sosnowskyi</name>
    <dbReference type="NCBI Taxonomy" id="360622"/>
    <lineage>
        <taxon>Eukaryota</taxon>
        <taxon>Viridiplantae</taxon>
        <taxon>Streptophyta</taxon>
        <taxon>Embryophyta</taxon>
        <taxon>Tracheophyta</taxon>
        <taxon>Spermatophyta</taxon>
        <taxon>Magnoliopsida</taxon>
        <taxon>eudicotyledons</taxon>
        <taxon>Gunneridae</taxon>
        <taxon>Pentapetalae</taxon>
        <taxon>asterids</taxon>
        <taxon>campanulids</taxon>
        <taxon>Apiales</taxon>
        <taxon>Apiaceae</taxon>
        <taxon>Apioideae</taxon>
        <taxon>apioid superclade</taxon>
        <taxon>Tordylieae</taxon>
        <taxon>Tordyliinae</taxon>
        <taxon>Heracleum</taxon>
    </lineage>
</organism>
<sequence length="580" mass="62794">MGSCFSKKTVASSSPTPIPDPPILSEQGSCKKNLFAIKYGMSPEVDCNDSKQDNKTIIPTISDRGCGIRTSSCTKEEVDAIPIQCGRLSNSGSSIQGGRNYSGSRRSFDFDNEAGDQDQGNDIVAEDIISNRIRRHRQRYPDGTSSPRQRRRRTLSRERGSGNGSGERRMSRSPARRSESPTTTHKLLPGNGDGPGKLVSVPASVSCNKSKNGGLCEVAEAPLADAIKRVQVKRSIASPRAQSPARTNVMASREVQRTAASSRAKSPARTTVNAFSNEVQRTAASPRAKSPARTNVKTTSNEIQRTAASPRARSPARTNAKVTSNEVQRTAASPRARSPAKTNAKATFNEVHRTAASPRAQSQTKNNAKVCPNEVQNSFSQRFSRKNDQSPYRRNPLCEIDTNISTHKHCSSKVINQAAMIQKSSAVVQGVEDKGSTNRSTKEQQKKLVQEAKGLSGNVLVNSQSLTRSRSPRPSTNSETSFNSSYATLLLKDIRNFHQNTAPAAAFPVPACVTKARSILDAVADLNSGTTSNTCNAVAKERTRNLKAQKSKKNEKSSLESKVVVSNDLMEPINETFTSM</sequence>
<feature type="region of interest" description="Disordered" evidence="1">
    <location>
        <begin position="1"/>
        <end position="26"/>
    </location>
</feature>
<reference evidence="2" key="1">
    <citation type="submission" date="2023-02" db="EMBL/GenBank/DDBJ databases">
        <title>Genome of toxic invasive species Heracleum sosnowskyi carries increased number of genes despite the absence of recent whole-genome duplications.</title>
        <authorList>
            <person name="Schelkunov M."/>
            <person name="Shtratnikova V."/>
            <person name="Makarenko M."/>
            <person name="Klepikova A."/>
            <person name="Omelchenko D."/>
            <person name="Novikova G."/>
            <person name="Obukhova E."/>
            <person name="Bogdanov V."/>
            <person name="Penin A."/>
            <person name="Logacheva M."/>
        </authorList>
    </citation>
    <scope>NUCLEOTIDE SEQUENCE</scope>
    <source>
        <strain evidence="2">Hsosn_3</strain>
        <tissue evidence="2">Leaf</tissue>
    </source>
</reference>
<feature type="compositionally biased region" description="Low complexity" evidence="1">
    <location>
        <begin position="305"/>
        <end position="318"/>
    </location>
</feature>
<feature type="region of interest" description="Disordered" evidence="1">
    <location>
        <begin position="234"/>
        <end position="344"/>
    </location>
</feature>
<evidence type="ECO:0000256" key="1">
    <source>
        <dbReference type="SAM" id="MobiDB-lite"/>
    </source>
</evidence>
<feature type="compositionally biased region" description="Basic and acidic residues" evidence="1">
    <location>
        <begin position="432"/>
        <end position="450"/>
    </location>
</feature>
<name>A0AAD8MUQ2_9APIA</name>
<comment type="caution">
    <text evidence="2">The sequence shown here is derived from an EMBL/GenBank/DDBJ whole genome shotgun (WGS) entry which is preliminary data.</text>
</comment>
<feature type="compositionally biased region" description="Polar residues" evidence="1">
    <location>
        <begin position="292"/>
        <end position="304"/>
    </location>
</feature>
<dbReference type="PANTHER" id="PTHR34367:SF1">
    <property type="entry name" value="OS04G0528600 PROTEIN"/>
    <property type="match status" value="1"/>
</dbReference>
<keyword evidence="3" id="KW-1185">Reference proteome</keyword>
<dbReference type="Proteomes" id="UP001237642">
    <property type="component" value="Unassembled WGS sequence"/>
</dbReference>
<protein>
    <submittedName>
        <fullName evidence="2">Uncharacterized protein</fullName>
    </submittedName>
</protein>
<feature type="region of interest" description="Disordered" evidence="1">
    <location>
        <begin position="86"/>
        <end position="197"/>
    </location>
</feature>